<comment type="caution">
    <text evidence="7">The sequence shown here is derived from an EMBL/GenBank/DDBJ whole genome shotgun (WGS) entry which is preliminary data.</text>
</comment>
<evidence type="ECO:0000256" key="5">
    <source>
        <dbReference type="ARBA" id="ARBA00023128"/>
    </source>
</evidence>
<evidence type="ECO:0000313" key="8">
    <source>
        <dbReference type="Proteomes" id="UP000024533"/>
    </source>
</evidence>
<evidence type="ECO:0000256" key="2">
    <source>
        <dbReference type="ARBA" id="ARBA00005543"/>
    </source>
</evidence>
<dbReference type="InterPro" id="IPR051035">
    <property type="entry name" value="Mito_inheritance_9"/>
</dbReference>
<evidence type="ECO:0000256" key="6">
    <source>
        <dbReference type="ARBA" id="ARBA00031849"/>
    </source>
</evidence>
<dbReference type="AlphaFoldDB" id="A0A059J2M5"/>
<accession>A0A059J2M5</accession>
<evidence type="ECO:0000256" key="4">
    <source>
        <dbReference type="ARBA" id="ARBA00022946"/>
    </source>
</evidence>
<keyword evidence="5" id="KW-0496">Mitochondrion</keyword>
<reference evidence="7 8" key="1">
    <citation type="submission" date="2014-02" db="EMBL/GenBank/DDBJ databases">
        <title>The Genome Sequence of Trichophyton interdigitale MR816.</title>
        <authorList>
            <consortium name="The Broad Institute Genomics Platform"/>
            <person name="Cuomo C.A."/>
            <person name="White T.C."/>
            <person name="Graser Y."/>
            <person name="Martinez-Rossi N."/>
            <person name="Heitman J."/>
            <person name="Young S.K."/>
            <person name="Zeng Q."/>
            <person name="Gargeya S."/>
            <person name="Abouelleil A."/>
            <person name="Alvarado L."/>
            <person name="Chapman S.B."/>
            <person name="Gainer-Dewar J."/>
            <person name="Goldberg J."/>
            <person name="Griggs A."/>
            <person name="Gujja S."/>
            <person name="Hansen M."/>
            <person name="Howarth C."/>
            <person name="Imamovic A."/>
            <person name="Larimer J."/>
            <person name="Martinez D."/>
            <person name="Murphy C."/>
            <person name="Pearson M.D."/>
            <person name="Persinoti G."/>
            <person name="Poon T."/>
            <person name="Priest M."/>
            <person name="Roberts A.D."/>
            <person name="Saif S."/>
            <person name="Shea T.D."/>
            <person name="Sykes S.N."/>
            <person name="Wortman J."/>
            <person name="Nusbaum C."/>
            <person name="Birren B."/>
        </authorList>
    </citation>
    <scope>NUCLEOTIDE SEQUENCE [LARGE SCALE GENOMIC DNA]</scope>
    <source>
        <strain evidence="7 8">MR816</strain>
    </source>
</reference>
<dbReference type="GO" id="GO:0005739">
    <property type="term" value="C:mitochondrion"/>
    <property type="evidence" value="ECO:0007669"/>
    <property type="project" value="UniProtKB-SubCell"/>
</dbReference>
<sequence length="349" mass="39848">MATQKDWNSTSSFFNYTRGCFVVNGAEETRKRHVRFDMNELARLAANTVGAKEVVNIDKYADGLFNKVFVFTFEDGKQVAGKVPNPVAITPHLTTASEVATMEFMRTVLKTPTPRVYAWSSKVDDSRNSVGVEFIIMEKIAGVPLGENIYVNPENPTEITGIIDWQSTPITPLFDQPLDLPFVKYDGPDIGGNLEIPMLPDDFQSMQDDEKKKVHKDYMDKSAVVAWRLLLKHKNPTYYRAVSSKMEEDWQEYAPKGPDMNPVPCPFSFPQAKITEIHEDEEATARSTRIAAQIQEHLGPLYPYKGVIEHENYEEVKKILGEIKQEVIEHLFETTDDIQTFDNQWPYRD</sequence>
<proteinExistence type="inferred from homology"/>
<dbReference type="PANTHER" id="PTHR36091:SF1">
    <property type="entry name" value="ALTERED INHERITANCE OF MITOCHONDRIA PROTEIN 9, MITOCHONDRIAL"/>
    <property type="match status" value="1"/>
</dbReference>
<name>A0A059J2M5_TRIIM</name>
<evidence type="ECO:0000313" key="7">
    <source>
        <dbReference type="EMBL" id="KDB22110.1"/>
    </source>
</evidence>
<organism evidence="7 8">
    <name type="scientific">Trichophyton interdigitale (strain MR816)</name>
    <dbReference type="NCBI Taxonomy" id="1215338"/>
    <lineage>
        <taxon>Eukaryota</taxon>
        <taxon>Fungi</taxon>
        <taxon>Dikarya</taxon>
        <taxon>Ascomycota</taxon>
        <taxon>Pezizomycotina</taxon>
        <taxon>Eurotiomycetes</taxon>
        <taxon>Eurotiomycetidae</taxon>
        <taxon>Onygenales</taxon>
        <taxon>Arthrodermataceae</taxon>
        <taxon>Trichophyton</taxon>
    </lineage>
</organism>
<dbReference type="OMA" id="HENYEEV"/>
<dbReference type="OrthoDB" id="4206040at2759"/>
<protein>
    <recommendedName>
        <fullName evidence="3">Altered inheritance of mitochondria protein 9, mitochondrial</fullName>
    </recommendedName>
    <alternativeName>
        <fullName evidence="6">Found in mitochondrial proteome protein 29</fullName>
    </alternativeName>
</protein>
<dbReference type="SUPFAM" id="SSF56112">
    <property type="entry name" value="Protein kinase-like (PK-like)"/>
    <property type="match status" value="1"/>
</dbReference>
<dbReference type="STRING" id="1215338.A0A059J2M5"/>
<evidence type="ECO:0000256" key="3">
    <source>
        <dbReference type="ARBA" id="ARBA00016197"/>
    </source>
</evidence>
<comment type="similarity">
    <text evidence="2">Belongs to the AIM9 family.</text>
</comment>
<gene>
    <name evidence="7" type="ORF">H109_05991</name>
</gene>
<keyword evidence="8" id="KW-1185">Reference proteome</keyword>
<evidence type="ECO:0000256" key="1">
    <source>
        <dbReference type="ARBA" id="ARBA00004173"/>
    </source>
</evidence>
<dbReference type="EMBL" id="AOKY01000380">
    <property type="protein sequence ID" value="KDB22110.1"/>
    <property type="molecule type" value="Genomic_DNA"/>
</dbReference>
<dbReference type="Proteomes" id="UP000024533">
    <property type="component" value="Unassembled WGS sequence"/>
</dbReference>
<comment type="subcellular location">
    <subcellularLocation>
        <location evidence="1">Mitochondrion</location>
    </subcellularLocation>
</comment>
<dbReference type="InterPro" id="IPR011009">
    <property type="entry name" value="Kinase-like_dom_sf"/>
</dbReference>
<dbReference type="PANTHER" id="PTHR36091">
    <property type="entry name" value="ALTERED INHERITANCE OF MITOCHONDRIA PROTEIN 9, MITOCHONDRIAL"/>
    <property type="match status" value="1"/>
</dbReference>
<keyword evidence="4" id="KW-0809">Transit peptide</keyword>
<dbReference type="HOGENOM" id="CLU_891948_0_0_1"/>